<organism evidence="2 3">
    <name type="scientific">Diacronema lutheri</name>
    <name type="common">Unicellular marine alga</name>
    <name type="synonym">Monochrysis lutheri</name>
    <dbReference type="NCBI Taxonomy" id="2081491"/>
    <lineage>
        <taxon>Eukaryota</taxon>
        <taxon>Haptista</taxon>
        <taxon>Haptophyta</taxon>
        <taxon>Pavlovophyceae</taxon>
        <taxon>Pavlovales</taxon>
        <taxon>Pavlovaceae</taxon>
        <taxon>Diacronema</taxon>
    </lineage>
</organism>
<dbReference type="Gene3D" id="3.40.50.1820">
    <property type="entry name" value="alpha/beta hydrolase"/>
    <property type="match status" value="1"/>
</dbReference>
<keyword evidence="3" id="KW-1185">Reference proteome</keyword>
<proteinExistence type="predicted"/>
<dbReference type="InterPro" id="IPR029058">
    <property type="entry name" value="AB_hydrolase_fold"/>
</dbReference>
<dbReference type="AlphaFoldDB" id="A0A8J5XUB1"/>
<dbReference type="SUPFAM" id="SSF53474">
    <property type="entry name" value="alpha/beta-Hydrolases"/>
    <property type="match status" value="1"/>
</dbReference>
<gene>
    <name evidence="2" type="ORF">KFE25_007629</name>
</gene>
<protein>
    <submittedName>
        <fullName evidence="2">Uncharacterized protein</fullName>
    </submittedName>
</protein>
<feature type="region of interest" description="Disordered" evidence="1">
    <location>
        <begin position="1"/>
        <end position="33"/>
    </location>
</feature>
<accession>A0A8J5XUB1</accession>
<name>A0A8J5XUB1_DIALT</name>
<sequence length="456" mass="46635">MGERNDSALSRALVKASVRESEGGDGDDEAAPTAEPAACAPLVTCHCGTLRRFVSRPVCAAEQRAYGYALEHAVIALPATTAAVVCARARPNCSSAPGDAPLDIWLGDTRALAELVGASGGAVGALDACAHALDSTARGLVVFAHGSSGTSGASLRIVRSLAGRGYAVLVPESMANGRARQRARRGVADGAAAAAANYWAFDPLYEPGSRASGRLVYSTAPARVRAAPRHHRALYADVHKVRASELAHVLRRLPARLRAERGVLLAGYSEGAMALARLPFGACAPAVRVLASALLAWGCERCYFAPCAHAQIAADVAPVLCALGTCDPFFGAAATSCAAAVGDALWAGEPAEPAGAWRLEGSAARALERSAVPCAFVARLDGAAHDVTRTHDRVVGALLNAFFAAPHDAHALLERADAAAASARVRAVESRESAAGGHVTVATLGSDDDGHAGARA</sequence>
<comment type="caution">
    <text evidence="2">The sequence shown here is derived from an EMBL/GenBank/DDBJ whole genome shotgun (WGS) entry which is preliminary data.</text>
</comment>
<evidence type="ECO:0000313" key="2">
    <source>
        <dbReference type="EMBL" id="KAG8469111.1"/>
    </source>
</evidence>
<evidence type="ECO:0000313" key="3">
    <source>
        <dbReference type="Proteomes" id="UP000751190"/>
    </source>
</evidence>
<dbReference type="EMBL" id="JAGTXO010000003">
    <property type="protein sequence ID" value="KAG8469111.1"/>
    <property type="molecule type" value="Genomic_DNA"/>
</dbReference>
<dbReference type="Proteomes" id="UP000751190">
    <property type="component" value="Unassembled WGS sequence"/>
</dbReference>
<evidence type="ECO:0000256" key="1">
    <source>
        <dbReference type="SAM" id="MobiDB-lite"/>
    </source>
</evidence>
<reference evidence="2" key="1">
    <citation type="submission" date="2021-05" db="EMBL/GenBank/DDBJ databases">
        <title>The genome of the haptophyte Pavlova lutheri (Diacronema luteri, Pavlovales) - a model for lipid biosynthesis in eukaryotic algae.</title>
        <authorList>
            <person name="Hulatt C.J."/>
            <person name="Posewitz M.C."/>
        </authorList>
    </citation>
    <scope>NUCLEOTIDE SEQUENCE</scope>
    <source>
        <strain evidence="2">NIVA-4/92</strain>
    </source>
</reference>